<evidence type="ECO:0000256" key="2">
    <source>
        <dbReference type="ARBA" id="ARBA00007511"/>
    </source>
</evidence>
<feature type="transmembrane region" description="Helical" evidence="6">
    <location>
        <begin position="173"/>
        <end position="191"/>
    </location>
</feature>
<evidence type="ECO:0000256" key="1">
    <source>
        <dbReference type="ARBA" id="ARBA00004141"/>
    </source>
</evidence>
<name>A0A2S6NMQ0_RHOGL</name>
<feature type="transmembrane region" description="Helical" evidence="6">
    <location>
        <begin position="71"/>
        <end position="90"/>
    </location>
</feature>
<dbReference type="InterPro" id="IPR022301">
    <property type="entry name" value="Integral_membrane_YjbE"/>
</dbReference>
<organism evidence="7 8">
    <name type="scientific">Rhodopila globiformis</name>
    <name type="common">Rhodopseudomonas globiformis</name>
    <dbReference type="NCBI Taxonomy" id="1071"/>
    <lineage>
        <taxon>Bacteria</taxon>
        <taxon>Pseudomonadati</taxon>
        <taxon>Pseudomonadota</taxon>
        <taxon>Alphaproteobacteria</taxon>
        <taxon>Acetobacterales</taxon>
        <taxon>Acetobacteraceae</taxon>
        <taxon>Rhodopila</taxon>
    </lineage>
</organism>
<evidence type="ECO:0008006" key="9">
    <source>
        <dbReference type="Google" id="ProtNLM"/>
    </source>
</evidence>
<evidence type="ECO:0000256" key="6">
    <source>
        <dbReference type="SAM" id="Phobius"/>
    </source>
</evidence>
<evidence type="ECO:0000256" key="5">
    <source>
        <dbReference type="ARBA" id="ARBA00023136"/>
    </source>
</evidence>
<feature type="transmembrane region" description="Helical" evidence="6">
    <location>
        <begin position="46"/>
        <end position="65"/>
    </location>
</feature>
<evidence type="ECO:0000313" key="7">
    <source>
        <dbReference type="EMBL" id="PPQ37666.1"/>
    </source>
</evidence>
<dbReference type="AlphaFoldDB" id="A0A2S6NMQ0"/>
<dbReference type="EMBL" id="NHRY01000046">
    <property type="protein sequence ID" value="PPQ37666.1"/>
    <property type="molecule type" value="Genomic_DNA"/>
</dbReference>
<protein>
    <recommendedName>
        <fullName evidence="9">Tellurium resistance protein TerC</fullName>
    </recommendedName>
</protein>
<keyword evidence="8" id="KW-1185">Reference proteome</keyword>
<feature type="transmembrane region" description="Helical" evidence="6">
    <location>
        <begin position="120"/>
        <end position="140"/>
    </location>
</feature>
<reference evidence="7 8" key="1">
    <citation type="journal article" date="2018" name="Arch. Microbiol.">
        <title>New insights into the metabolic potential of the phototrophic purple bacterium Rhodopila globiformis DSM 161(T) from its draft genome sequence and evidence for a vanadium-dependent nitrogenase.</title>
        <authorList>
            <person name="Imhoff J.F."/>
            <person name="Rahn T."/>
            <person name="Kunzel S."/>
            <person name="Neulinger S.C."/>
        </authorList>
    </citation>
    <scope>NUCLEOTIDE SEQUENCE [LARGE SCALE GENOMIC DNA]</scope>
    <source>
        <strain evidence="7 8">DSM 161</strain>
    </source>
</reference>
<evidence type="ECO:0000256" key="3">
    <source>
        <dbReference type="ARBA" id="ARBA00022692"/>
    </source>
</evidence>
<dbReference type="NCBIfam" id="TIGR03717">
    <property type="entry name" value="R_switched_YjbE"/>
    <property type="match status" value="1"/>
</dbReference>
<sequence length="208" mass="22117">MSGLFDPAALSALLEVVFVNVVLSADNAVVIGMASLGLPAKQRLRALWLGIAMATVLRVGFAVIATTMLQIIGLLLAGGILLLWVGWKLWREIRRETSMPCEAAADDPETKTLGRALWQIILADVSMSLDNVLAVAGAALNHPAVLVAGLAISVLLMGFAASAVARLIERYHWIAYVGLGIVLYIAARMIWAGGKDVFFAVTENAILP</sequence>
<accession>A0A2S6NMQ0</accession>
<gene>
    <name evidence="7" type="ORF">CCS01_03235</name>
</gene>
<feature type="transmembrane region" description="Helical" evidence="6">
    <location>
        <begin position="146"/>
        <end position="168"/>
    </location>
</feature>
<dbReference type="GO" id="GO:0016020">
    <property type="term" value="C:membrane"/>
    <property type="evidence" value="ECO:0007669"/>
    <property type="project" value="UniProtKB-SubCell"/>
</dbReference>
<dbReference type="Pfam" id="PF03741">
    <property type="entry name" value="TerC"/>
    <property type="match status" value="1"/>
</dbReference>
<dbReference type="OrthoDB" id="9807970at2"/>
<evidence type="ECO:0000256" key="4">
    <source>
        <dbReference type="ARBA" id="ARBA00022989"/>
    </source>
</evidence>
<proteinExistence type="inferred from homology"/>
<comment type="similarity">
    <text evidence="2">Belongs to the TerC family.</text>
</comment>
<dbReference type="Proteomes" id="UP000239724">
    <property type="component" value="Unassembled WGS sequence"/>
</dbReference>
<dbReference type="PANTHER" id="PTHR30238:SF4">
    <property type="entry name" value="SLL1022 PROTEIN"/>
    <property type="match status" value="1"/>
</dbReference>
<dbReference type="InterPro" id="IPR005496">
    <property type="entry name" value="Integral_membrane_TerC"/>
</dbReference>
<evidence type="ECO:0000313" key="8">
    <source>
        <dbReference type="Proteomes" id="UP000239724"/>
    </source>
</evidence>
<feature type="transmembrane region" description="Helical" evidence="6">
    <location>
        <begin position="12"/>
        <end position="34"/>
    </location>
</feature>
<keyword evidence="4 6" id="KW-1133">Transmembrane helix</keyword>
<keyword evidence="3 6" id="KW-0812">Transmembrane</keyword>
<comment type="subcellular location">
    <subcellularLocation>
        <location evidence="1">Membrane</location>
        <topology evidence="1">Multi-pass membrane protein</topology>
    </subcellularLocation>
</comment>
<dbReference type="PANTHER" id="PTHR30238">
    <property type="entry name" value="MEMBRANE BOUND PREDICTED REDOX MODULATOR"/>
    <property type="match status" value="1"/>
</dbReference>
<keyword evidence="5 6" id="KW-0472">Membrane</keyword>
<comment type="caution">
    <text evidence="7">The sequence shown here is derived from an EMBL/GenBank/DDBJ whole genome shotgun (WGS) entry which is preliminary data.</text>
</comment>